<dbReference type="InterPro" id="IPR002372">
    <property type="entry name" value="PQQ_rpt_dom"/>
</dbReference>
<keyword evidence="3" id="KW-1185">Reference proteome</keyword>
<dbReference type="HOGENOM" id="CLU_1842799_0_0_7"/>
<proteinExistence type="predicted"/>
<dbReference type="EMBL" id="AZHX01000301">
    <property type="protein sequence ID" value="ETX08107.1"/>
    <property type="molecule type" value="Genomic_DNA"/>
</dbReference>
<gene>
    <name evidence="2" type="ORF">ETSY2_07305</name>
</gene>
<dbReference type="InterPro" id="IPR011047">
    <property type="entry name" value="Quinoprotein_ADH-like_sf"/>
</dbReference>
<protein>
    <recommendedName>
        <fullName evidence="1">Pyrrolo-quinoline quinone repeat domain-containing protein</fullName>
    </recommendedName>
</protein>
<dbReference type="Proteomes" id="UP000019140">
    <property type="component" value="Unassembled WGS sequence"/>
</dbReference>
<name>W4MEM9_9BACT</name>
<comment type="caution">
    <text evidence="2">The sequence shown here is derived from an EMBL/GenBank/DDBJ whole genome shotgun (WGS) entry which is preliminary data.</text>
</comment>
<evidence type="ECO:0000259" key="1">
    <source>
        <dbReference type="Pfam" id="PF01011"/>
    </source>
</evidence>
<dbReference type="SMART" id="SM00564">
    <property type="entry name" value="PQQ"/>
    <property type="match status" value="1"/>
</dbReference>
<dbReference type="Pfam" id="PF01011">
    <property type="entry name" value="PQQ"/>
    <property type="match status" value="1"/>
</dbReference>
<dbReference type="Gene3D" id="2.140.10.10">
    <property type="entry name" value="Quinoprotein alcohol dehydrogenase-like superfamily"/>
    <property type="match status" value="1"/>
</dbReference>
<dbReference type="AlphaFoldDB" id="W4MEM9"/>
<accession>W4MEM9</accession>
<evidence type="ECO:0000313" key="3">
    <source>
        <dbReference type="Proteomes" id="UP000019140"/>
    </source>
</evidence>
<dbReference type="SUPFAM" id="SSF50998">
    <property type="entry name" value="Quinoprotein alcohol dehydrogenase-like"/>
    <property type="match status" value="1"/>
</dbReference>
<organism evidence="2 3">
    <name type="scientific">Candidatus Entotheonella gemina</name>
    <dbReference type="NCBI Taxonomy" id="1429439"/>
    <lineage>
        <taxon>Bacteria</taxon>
        <taxon>Pseudomonadati</taxon>
        <taxon>Nitrospinota/Tectimicrobiota group</taxon>
        <taxon>Candidatus Tectimicrobiota</taxon>
        <taxon>Candidatus Entotheonellia</taxon>
        <taxon>Candidatus Entotheonellales</taxon>
        <taxon>Candidatus Entotheonellaceae</taxon>
        <taxon>Candidatus Entotheonella</taxon>
    </lineage>
</organism>
<dbReference type="InterPro" id="IPR018391">
    <property type="entry name" value="PQQ_b-propeller_rpt"/>
</dbReference>
<evidence type="ECO:0000313" key="2">
    <source>
        <dbReference type="EMBL" id="ETX08107.1"/>
    </source>
</evidence>
<feature type="domain" description="Pyrrolo-quinoline quinone repeat" evidence="1">
    <location>
        <begin position="41"/>
        <end position="111"/>
    </location>
</feature>
<sequence>MDLVSREQKFVKGTFYLASEFELGVAGPSGSLAEFVAWDPVKQKKAWGVKEELPFLGGALSTAGGLVFYGNQSGQFKAVNAENGEVLWTFRAGSGINQGAVTYEIDGKQYIAAVSGRLVGPPSFFGEIGEKVIAASPPGGSLIVFSLP</sequence>
<reference evidence="2 3" key="1">
    <citation type="journal article" date="2014" name="Nature">
        <title>An environmental bacterial taxon with a large and distinct metabolic repertoire.</title>
        <authorList>
            <person name="Wilson M.C."/>
            <person name="Mori T."/>
            <person name="Ruckert C."/>
            <person name="Uria A.R."/>
            <person name="Helf M.J."/>
            <person name="Takada K."/>
            <person name="Gernert C."/>
            <person name="Steffens U.A."/>
            <person name="Heycke N."/>
            <person name="Schmitt S."/>
            <person name="Rinke C."/>
            <person name="Helfrich E.J."/>
            <person name="Brachmann A.O."/>
            <person name="Gurgui C."/>
            <person name="Wakimoto T."/>
            <person name="Kracht M."/>
            <person name="Crusemann M."/>
            <person name="Hentschel U."/>
            <person name="Abe I."/>
            <person name="Matsunaga S."/>
            <person name="Kalinowski J."/>
            <person name="Takeyama H."/>
            <person name="Piel J."/>
        </authorList>
    </citation>
    <scope>NUCLEOTIDE SEQUENCE [LARGE SCALE GENOMIC DNA]</scope>
    <source>
        <strain evidence="3">TSY2</strain>
    </source>
</reference>